<comment type="caution">
    <text evidence="2">The sequence shown here is derived from an EMBL/GenBank/DDBJ whole genome shotgun (WGS) entry which is preliminary data.</text>
</comment>
<evidence type="ECO:0000313" key="2">
    <source>
        <dbReference type="EMBL" id="TRY94115.1"/>
    </source>
</evidence>
<feature type="compositionally biased region" description="Polar residues" evidence="1">
    <location>
        <begin position="73"/>
        <end position="90"/>
    </location>
</feature>
<protein>
    <submittedName>
        <fullName evidence="2">Uncharacterized protein</fullName>
    </submittedName>
</protein>
<name>A0A553QVW9_9TELE</name>
<organism evidence="2 3">
    <name type="scientific">Danionella cerebrum</name>
    <dbReference type="NCBI Taxonomy" id="2873325"/>
    <lineage>
        <taxon>Eukaryota</taxon>
        <taxon>Metazoa</taxon>
        <taxon>Chordata</taxon>
        <taxon>Craniata</taxon>
        <taxon>Vertebrata</taxon>
        <taxon>Euteleostomi</taxon>
        <taxon>Actinopterygii</taxon>
        <taxon>Neopterygii</taxon>
        <taxon>Teleostei</taxon>
        <taxon>Ostariophysi</taxon>
        <taxon>Cypriniformes</taxon>
        <taxon>Danionidae</taxon>
        <taxon>Danioninae</taxon>
        <taxon>Danionella</taxon>
    </lineage>
</organism>
<evidence type="ECO:0000256" key="1">
    <source>
        <dbReference type="SAM" id="MobiDB-lite"/>
    </source>
</evidence>
<feature type="region of interest" description="Disordered" evidence="1">
    <location>
        <begin position="73"/>
        <end position="121"/>
    </location>
</feature>
<feature type="region of interest" description="Disordered" evidence="1">
    <location>
        <begin position="33"/>
        <end position="60"/>
    </location>
</feature>
<feature type="compositionally biased region" description="Basic and acidic residues" evidence="1">
    <location>
        <begin position="33"/>
        <end position="44"/>
    </location>
</feature>
<proteinExistence type="predicted"/>
<gene>
    <name evidence="2" type="ORF">DNTS_031628</name>
</gene>
<dbReference type="AlphaFoldDB" id="A0A553QVW9"/>
<evidence type="ECO:0000313" key="3">
    <source>
        <dbReference type="Proteomes" id="UP000316079"/>
    </source>
</evidence>
<sequence>MISPEQSSYLNWNLEKRRVQPVLWGETGTALLEQREHSTHEESSFRPSGSRRRCRRQSSGGITLTSFTFITRFQNPDETGSERTVPSTHPEQTRIGDERDHSTNITRDAASPCSPPLTSSVQEYSVPSSSLTFTSMSFSLLRPNADQEILPRADFWET</sequence>
<keyword evidence="3" id="KW-1185">Reference proteome</keyword>
<dbReference type="EMBL" id="SRMA01025477">
    <property type="protein sequence ID" value="TRY94115.1"/>
    <property type="molecule type" value="Genomic_DNA"/>
</dbReference>
<reference evidence="2 3" key="1">
    <citation type="journal article" date="2019" name="Sci. Data">
        <title>Hybrid genome assembly and annotation of Danionella translucida.</title>
        <authorList>
            <person name="Kadobianskyi M."/>
            <person name="Schulze L."/>
            <person name="Schuelke M."/>
            <person name="Judkewitz B."/>
        </authorList>
    </citation>
    <scope>NUCLEOTIDE SEQUENCE [LARGE SCALE GENOMIC DNA]</scope>
    <source>
        <strain evidence="2 3">Bolton</strain>
    </source>
</reference>
<dbReference type="Proteomes" id="UP000316079">
    <property type="component" value="Unassembled WGS sequence"/>
</dbReference>
<accession>A0A553QVW9</accession>
<feature type="compositionally biased region" description="Basic and acidic residues" evidence="1">
    <location>
        <begin position="91"/>
        <end position="102"/>
    </location>
</feature>